<dbReference type="EMBL" id="BLJE01000003">
    <property type="protein sequence ID" value="GFE65913.1"/>
    <property type="molecule type" value="Genomic_DNA"/>
</dbReference>
<dbReference type="Pfam" id="PF00117">
    <property type="entry name" value="GATase"/>
    <property type="match status" value="1"/>
</dbReference>
<dbReference type="OrthoDB" id="7365442at2"/>
<organism evidence="2 3">
    <name type="scientific">Litoreibacter roseus</name>
    <dbReference type="NCBI Taxonomy" id="2601869"/>
    <lineage>
        <taxon>Bacteria</taxon>
        <taxon>Pseudomonadati</taxon>
        <taxon>Pseudomonadota</taxon>
        <taxon>Alphaproteobacteria</taxon>
        <taxon>Rhodobacterales</taxon>
        <taxon>Roseobacteraceae</taxon>
        <taxon>Litoreibacter</taxon>
    </lineage>
</organism>
<dbReference type="PROSITE" id="PS51273">
    <property type="entry name" value="GATASE_TYPE_1"/>
    <property type="match status" value="1"/>
</dbReference>
<evidence type="ECO:0000313" key="3">
    <source>
        <dbReference type="Proteomes" id="UP000436822"/>
    </source>
</evidence>
<keyword evidence="2" id="KW-0315">Glutamine amidotransferase</keyword>
<dbReference type="Proteomes" id="UP000436822">
    <property type="component" value="Unassembled WGS sequence"/>
</dbReference>
<feature type="domain" description="Glutamine amidotransferase" evidence="1">
    <location>
        <begin position="73"/>
        <end position="176"/>
    </location>
</feature>
<dbReference type="InterPro" id="IPR017926">
    <property type="entry name" value="GATASE"/>
</dbReference>
<dbReference type="Gene3D" id="3.40.50.880">
    <property type="match status" value="1"/>
</dbReference>
<name>A0A6N6JHR8_9RHOB</name>
<dbReference type="CDD" id="cd01741">
    <property type="entry name" value="GATase1_1"/>
    <property type="match status" value="1"/>
</dbReference>
<keyword evidence="3" id="KW-1185">Reference proteome</keyword>
<dbReference type="InterPro" id="IPR044992">
    <property type="entry name" value="ChyE-like"/>
</dbReference>
<comment type="caution">
    <text evidence="2">The sequence shown here is derived from an EMBL/GenBank/DDBJ whole genome shotgun (WGS) entry which is preliminary data.</text>
</comment>
<sequence>MKIGILQCGHTLPDTRARFGDFPEMFASLLDGHGFTYAAYDVEQMVFPETVDTCDGWLLTGSRHGAYEDHPFIPPLEQFIRDAYAAAVPMVGICFGHQIIAQALGGHVEKFKAGWSVGLTDYRFESEGNAKLNAWHQDQVIRIPDDAKIIASSDFCETAALAYGNRALTIQPHPEFGGDFIEHYASSRKGTLDYPDDRMDRALARASEPDDNGKIATQIAAFFKQSRTVKHV</sequence>
<evidence type="ECO:0000313" key="2">
    <source>
        <dbReference type="EMBL" id="GFE65913.1"/>
    </source>
</evidence>
<protein>
    <submittedName>
        <fullName evidence="2">Glutamine amidotransferase</fullName>
    </submittedName>
</protein>
<reference evidence="2 3" key="1">
    <citation type="submission" date="2019-12" db="EMBL/GenBank/DDBJ databases">
        <title>Litoreibacter badius sp. nov., a novel bacteriochlorophyll a-containing bacterium in the genus Litoreibacter.</title>
        <authorList>
            <person name="Kanamuro M."/>
            <person name="Takabe Y."/>
            <person name="Mori K."/>
            <person name="Takaichi S."/>
            <person name="Hanada S."/>
        </authorList>
    </citation>
    <scope>NUCLEOTIDE SEQUENCE [LARGE SCALE GENOMIC DNA]</scope>
    <source>
        <strain evidence="2 3">K6</strain>
    </source>
</reference>
<dbReference type="GO" id="GO:0016740">
    <property type="term" value="F:transferase activity"/>
    <property type="evidence" value="ECO:0007669"/>
    <property type="project" value="UniProtKB-KW"/>
</dbReference>
<dbReference type="PANTHER" id="PTHR42695:SF5">
    <property type="entry name" value="GLUTAMINE AMIDOTRANSFERASE YLR126C-RELATED"/>
    <property type="match status" value="1"/>
</dbReference>
<dbReference type="GO" id="GO:0005829">
    <property type="term" value="C:cytosol"/>
    <property type="evidence" value="ECO:0007669"/>
    <property type="project" value="TreeGrafter"/>
</dbReference>
<dbReference type="RefSeq" id="WP_159808458.1">
    <property type="nucleotide sequence ID" value="NZ_BLJE01000003.1"/>
</dbReference>
<dbReference type="AlphaFoldDB" id="A0A6N6JHR8"/>
<accession>A0A6N6JHR8</accession>
<keyword evidence="2" id="KW-0808">Transferase</keyword>
<gene>
    <name evidence="2" type="ORF">KIN_29870</name>
</gene>
<dbReference type="PANTHER" id="PTHR42695">
    <property type="entry name" value="GLUTAMINE AMIDOTRANSFERASE YLR126C-RELATED"/>
    <property type="match status" value="1"/>
</dbReference>
<dbReference type="InterPro" id="IPR029062">
    <property type="entry name" value="Class_I_gatase-like"/>
</dbReference>
<proteinExistence type="predicted"/>
<dbReference type="SUPFAM" id="SSF52317">
    <property type="entry name" value="Class I glutamine amidotransferase-like"/>
    <property type="match status" value="1"/>
</dbReference>
<evidence type="ECO:0000259" key="1">
    <source>
        <dbReference type="Pfam" id="PF00117"/>
    </source>
</evidence>